<reference evidence="1" key="1">
    <citation type="submission" date="2025-08" db="UniProtKB">
        <authorList>
            <consortium name="Ensembl"/>
        </authorList>
    </citation>
    <scope>IDENTIFICATION</scope>
</reference>
<dbReference type="AlphaFoldDB" id="A0A670KJS3"/>
<evidence type="ECO:0008006" key="3">
    <source>
        <dbReference type="Google" id="ProtNLM"/>
    </source>
</evidence>
<dbReference type="Ensembl" id="ENSPMRT00000038739.1">
    <property type="protein sequence ID" value="ENSPMRP00000036570.1"/>
    <property type="gene ID" value="ENSPMRG00000023581.1"/>
</dbReference>
<proteinExistence type="predicted"/>
<evidence type="ECO:0000313" key="2">
    <source>
        <dbReference type="Proteomes" id="UP000472272"/>
    </source>
</evidence>
<dbReference type="Proteomes" id="UP000472272">
    <property type="component" value="Unplaced"/>
</dbReference>
<accession>A0A670KJS3</accession>
<protein>
    <recommendedName>
        <fullName evidence="3">Muscleblind like splicing regulator 2</fullName>
    </recommendedName>
</protein>
<reference evidence="1" key="2">
    <citation type="submission" date="2025-09" db="UniProtKB">
        <authorList>
            <consortium name="Ensembl"/>
        </authorList>
    </citation>
    <scope>IDENTIFICATION</scope>
</reference>
<dbReference type="GeneTree" id="ENSGT00950000182897"/>
<name>A0A670KJS3_PODMU</name>
<organism evidence="1 2">
    <name type="scientific">Podarcis muralis</name>
    <name type="common">Wall lizard</name>
    <name type="synonym">Lacerta muralis</name>
    <dbReference type="NCBI Taxonomy" id="64176"/>
    <lineage>
        <taxon>Eukaryota</taxon>
        <taxon>Metazoa</taxon>
        <taxon>Chordata</taxon>
        <taxon>Craniata</taxon>
        <taxon>Vertebrata</taxon>
        <taxon>Euteleostomi</taxon>
        <taxon>Lepidosauria</taxon>
        <taxon>Squamata</taxon>
        <taxon>Bifurcata</taxon>
        <taxon>Unidentata</taxon>
        <taxon>Episquamata</taxon>
        <taxon>Laterata</taxon>
        <taxon>Lacertibaenia</taxon>
        <taxon>Lacertidae</taxon>
        <taxon>Podarcis</taxon>
    </lineage>
</organism>
<sequence>MSCLIIALPPGALQPLPKRPALEKNNGATTVFNPSVFHYQQALANMQLQQPTFIPTGKSSGALTSHYPALASVGGKMLCLEALVRRLLSRFLHPDLPLLLEGRCNCMTSQTWLLLFAEQVAFPIMSCAGTTPCALPPPPNCTSIGSILLICTGVAWRQVHES</sequence>
<evidence type="ECO:0000313" key="1">
    <source>
        <dbReference type="Ensembl" id="ENSPMRP00000036570.1"/>
    </source>
</evidence>
<keyword evidence="2" id="KW-1185">Reference proteome</keyword>